<dbReference type="GO" id="GO:0030288">
    <property type="term" value="C:outer membrane-bounded periplasmic space"/>
    <property type="evidence" value="ECO:0007669"/>
    <property type="project" value="TreeGrafter"/>
</dbReference>
<dbReference type="Proteomes" id="UP001279553">
    <property type="component" value="Unassembled WGS sequence"/>
</dbReference>
<protein>
    <submittedName>
        <fullName evidence="2">ABC transporter substrate-binding protein</fullName>
    </submittedName>
</protein>
<keyword evidence="3" id="KW-1185">Reference proteome</keyword>
<proteinExistence type="predicted"/>
<evidence type="ECO:0000313" key="3">
    <source>
        <dbReference type="Proteomes" id="UP001279553"/>
    </source>
</evidence>
<accession>A0AAW9DXV9</accession>
<evidence type="ECO:0000313" key="2">
    <source>
        <dbReference type="EMBL" id="MDX5932832.1"/>
    </source>
</evidence>
<keyword evidence="1" id="KW-0732">Signal</keyword>
<dbReference type="AlphaFoldDB" id="A0AAW9DXV9"/>
<sequence>MVGDFTPDRRTVLKLAAAGTAAALAPATGHAVGISPALIKGAKHEGGLNTIALPPDWANYGEIISTFEKKYGIPIKNAAPDDTSAEELQSIRSMRGQSRGPDVVDVGLSFALDGAKQGLFKPYKVSTWSTIPAAMKDPAGLWYGDYFGLISFGVNMSVAKVAPQSWADLKKPDYKGMVALNGSPLGAGAAFAGVFAAALANGGSLDNIMPGIEFFADLAKRGNFDPSAATSASLVSGQTPVVINWDYLNLAQAKKSKAMTRIDTVIPADAKPYGAFYCQAISKFAPHPKAAELWQEFIYSDEGQLLYLKGFAHPARFSAMVKAGAIPAAMMAALPPAKPYGEALFATIEQTKKAQAALTENWTKMVKA</sequence>
<reference evidence="2 3" key="1">
    <citation type="submission" date="2023-11" db="EMBL/GenBank/DDBJ databases">
        <title>MicrobeMod: A computational toolkit for identifying prokaryotic methylation and restriction-modification with nanopore sequencing.</title>
        <authorList>
            <person name="Crits-Christoph A."/>
            <person name="Kang S.C."/>
            <person name="Lee H."/>
            <person name="Ostrov N."/>
        </authorList>
    </citation>
    <scope>NUCLEOTIDE SEQUENCE [LARGE SCALE GENOMIC DNA]</scope>
    <source>
        <strain evidence="2 3">DSMZ 700</strain>
    </source>
</reference>
<dbReference type="GO" id="GO:0015888">
    <property type="term" value="P:thiamine transport"/>
    <property type="evidence" value="ECO:0007669"/>
    <property type="project" value="TreeGrafter"/>
</dbReference>
<dbReference type="GO" id="GO:0030975">
    <property type="term" value="F:thiamine binding"/>
    <property type="evidence" value="ECO:0007669"/>
    <property type="project" value="TreeGrafter"/>
</dbReference>
<dbReference type="PANTHER" id="PTHR30006">
    <property type="entry name" value="THIAMINE-BINDING PERIPLASMIC PROTEIN-RELATED"/>
    <property type="match status" value="1"/>
</dbReference>
<dbReference type="Gene3D" id="3.40.190.10">
    <property type="entry name" value="Periplasmic binding protein-like II"/>
    <property type="match status" value="2"/>
</dbReference>
<comment type="caution">
    <text evidence="2">The sequence shown here is derived from an EMBL/GenBank/DDBJ whole genome shotgun (WGS) entry which is preliminary data.</text>
</comment>
<name>A0AAW9DXV9_ACIAO</name>
<dbReference type="InterPro" id="IPR006311">
    <property type="entry name" value="TAT_signal"/>
</dbReference>
<dbReference type="EMBL" id="JAWXYB010000018">
    <property type="protein sequence ID" value="MDX5932832.1"/>
    <property type="molecule type" value="Genomic_DNA"/>
</dbReference>
<gene>
    <name evidence="2" type="ORF">SIL87_18935</name>
</gene>
<dbReference type="PANTHER" id="PTHR30006:SF2">
    <property type="entry name" value="ABC TRANSPORTER SUBSTRATE-BINDING PROTEIN"/>
    <property type="match status" value="1"/>
</dbReference>
<evidence type="ECO:0000256" key="1">
    <source>
        <dbReference type="ARBA" id="ARBA00022729"/>
    </source>
</evidence>
<dbReference type="RefSeq" id="WP_319615681.1">
    <property type="nucleotide sequence ID" value="NZ_JAWXYB010000018.1"/>
</dbReference>
<dbReference type="Pfam" id="PF13343">
    <property type="entry name" value="SBP_bac_6"/>
    <property type="match status" value="1"/>
</dbReference>
<dbReference type="SUPFAM" id="SSF53850">
    <property type="entry name" value="Periplasmic binding protein-like II"/>
    <property type="match status" value="1"/>
</dbReference>
<organism evidence="2 3">
    <name type="scientific">Acidiphilium acidophilum</name>
    <name type="common">Thiobacillus acidophilus</name>
    <dbReference type="NCBI Taxonomy" id="76588"/>
    <lineage>
        <taxon>Bacteria</taxon>
        <taxon>Pseudomonadati</taxon>
        <taxon>Pseudomonadota</taxon>
        <taxon>Alphaproteobacteria</taxon>
        <taxon>Acetobacterales</taxon>
        <taxon>Acidocellaceae</taxon>
        <taxon>Acidiphilium</taxon>
    </lineage>
</organism>
<dbReference type="PROSITE" id="PS51318">
    <property type="entry name" value="TAT"/>
    <property type="match status" value="1"/>
</dbReference>
<dbReference type="GO" id="GO:0030976">
    <property type="term" value="F:thiamine pyrophosphate binding"/>
    <property type="evidence" value="ECO:0007669"/>
    <property type="project" value="TreeGrafter"/>
</dbReference>